<keyword evidence="2" id="KW-0863">Zinc-finger</keyword>
<feature type="compositionally biased region" description="Basic and acidic residues" evidence="3">
    <location>
        <begin position="1"/>
        <end position="12"/>
    </location>
</feature>
<evidence type="ECO:0000259" key="4">
    <source>
        <dbReference type="PROSITE" id="PS50013"/>
    </source>
</evidence>
<dbReference type="OrthoDB" id="1918685at2759"/>
<keyword evidence="7" id="KW-1185">Reference proteome</keyword>
<accession>N1Q120</accession>
<feature type="domain" description="C3H1-type" evidence="5">
    <location>
        <begin position="427"/>
        <end position="455"/>
    </location>
</feature>
<evidence type="ECO:0000313" key="7">
    <source>
        <dbReference type="Proteomes" id="UP000016933"/>
    </source>
</evidence>
<dbReference type="Proteomes" id="UP000016933">
    <property type="component" value="Unassembled WGS sequence"/>
</dbReference>
<dbReference type="OMA" id="DTGIHAG"/>
<evidence type="ECO:0000256" key="1">
    <source>
        <dbReference type="ARBA" id="ARBA00011353"/>
    </source>
</evidence>
<feature type="domain" description="C3H1-type" evidence="5">
    <location>
        <begin position="551"/>
        <end position="580"/>
    </location>
</feature>
<dbReference type="Gene3D" id="4.10.1000.10">
    <property type="entry name" value="Zinc finger, CCCH-type"/>
    <property type="match status" value="1"/>
</dbReference>
<feature type="compositionally biased region" description="Acidic residues" evidence="3">
    <location>
        <begin position="125"/>
        <end position="142"/>
    </location>
</feature>
<feature type="zinc finger region" description="C3H1-type" evidence="2">
    <location>
        <begin position="427"/>
        <end position="455"/>
    </location>
</feature>
<feature type="compositionally biased region" description="Basic residues" evidence="3">
    <location>
        <begin position="107"/>
        <end position="119"/>
    </location>
</feature>
<keyword evidence="2" id="KW-0862">Zinc</keyword>
<dbReference type="eggNOG" id="ENOG502STGS">
    <property type="taxonomic scope" value="Eukaryota"/>
</dbReference>
<feature type="compositionally biased region" description="Basic and acidic residues" evidence="3">
    <location>
        <begin position="267"/>
        <end position="277"/>
    </location>
</feature>
<dbReference type="InterPro" id="IPR016197">
    <property type="entry name" value="Chromo-like_dom_sf"/>
</dbReference>
<dbReference type="CDD" id="cd18966">
    <property type="entry name" value="chromodomain"/>
    <property type="match status" value="1"/>
</dbReference>
<evidence type="ECO:0000256" key="2">
    <source>
        <dbReference type="PROSITE-ProRule" id="PRU00723"/>
    </source>
</evidence>
<feature type="region of interest" description="Disordered" evidence="3">
    <location>
        <begin position="1"/>
        <end position="26"/>
    </location>
</feature>
<keyword evidence="2" id="KW-0479">Metal-binding</keyword>
<feature type="compositionally biased region" description="Low complexity" evidence="3">
    <location>
        <begin position="278"/>
        <end position="304"/>
    </location>
</feature>
<gene>
    <name evidence="6" type="ORF">DOTSEDRAFT_21857</name>
</gene>
<dbReference type="AlphaFoldDB" id="N1Q120"/>
<evidence type="ECO:0008006" key="8">
    <source>
        <dbReference type="Google" id="ProtNLM"/>
    </source>
</evidence>
<feature type="region of interest" description="Disordered" evidence="3">
    <location>
        <begin position="367"/>
        <end position="402"/>
    </location>
</feature>
<feature type="compositionally biased region" description="Pro residues" evidence="3">
    <location>
        <begin position="389"/>
        <end position="398"/>
    </location>
</feature>
<protein>
    <recommendedName>
        <fullName evidence="8">Chromo domain-containing protein</fullName>
    </recommendedName>
</protein>
<dbReference type="SMART" id="SM00356">
    <property type="entry name" value="ZnF_C3H1"/>
    <property type="match status" value="3"/>
</dbReference>
<dbReference type="InterPro" id="IPR023780">
    <property type="entry name" value="Chromo_domain"/>
</dbReference>
<feature type="compositionally biased region" description="Polar residues" evidence="3">
    <location>
        <begin position="215"/>
        <end position="225"/>
    </location>
</feature>
<proteinExistence type="predicted"/>
<feature type="compositionally biased region" description="Basic and acidic residues" evidence="3">
    <location>
        <begin position="199"/>
        <end position="213"/>
    </location>
</feature>
<feature type="compositionally biased region" description="Polar residues" evidence="3">
    <location>
        <begin position="376"/>
        <end position="385"/>
    </location>
</feature>
<evidence type="ECO:0000256" key="3">
    <source>
        <dbReference type="SAM" id="MobiDB-lite"/>
    </source>
</evidence>
<feature type="region of interest" description="Disordered" evidence="3">
    <location>
        <begin position="102"/>
        <end position="343"/>
    </location>
</feature>
<feature type="zinc finger region" description="C3H1-type" evidence="2">
    <location>
        <begin position="551"/>
        <end position="580"/>
    </location>
</feature>
<dbReference type="SUPFAM" id="SSF54160">
    <property type="entry name" value="Chromo domain-like"/>
    <property type="match status" value="1"/>
</dbReference>
<dbReference type="InterPro" id="IPR000571">
    <property type="entry name" value="Znf_CCCH"/>
</dbReference>
<organism evidence="6 7">
    <name type="scientific">Dothistroma septosporum (strain NZE10 / CBS 128990)</name>
    <name type="common">Red band needle blight fungus</name>
    <name type="synonym">Mycosphaerella pini</name>
    <dbReference type="NCBI Taxonomy" id="675120"/>
    <lineage>
        <taxon>Eukaryota</taxon>
        <taxon>Fungi</taxon>
        <taxon>Dikarya</taxon>
        <taxon>Ascomycota</taxon>
        <taxon>Pezizomycotina</taxon>
        <taxon>Dothideomycetes</taxon>
        <taxon>Dothideomycetidae</taxon>
        <taxon>Mycosphaerellales</taxon>
        <taxon>Mycosphaerellaceae</taxon>
        <taxon>Dothistroma</taxon>
    </lineage>
</organism>
<evidence type="ECO:0000313" key="6">
    <source>
        <dbReference type="EMBL" id="EME48149.1"/>
    </source>
</evidence>
<dbReference type="GO" id="GO:0006338">
    <property type="term" value="P:chromatin remodeling"/>
    <property type="evidence" value="ECO:0007669"/>
    <property type="project" value="UniProtKB-ARBA"/>
</dbReference>
<reference evidence="7" key="1">
    <citation type="journal article" date="2012" name="PLoS Genet.">
        <title>The genomes of the fungal plant pathogens Cladosporium fulvum and Dothistroma septosporum reveal adaptation to different hosts and lifestyles but also signatures of common ancestry.</title>
        <authorList>
            <person name="de Wit P.J.G.M."/>
            <person name="van der Burgt A."/>
            <person name="Oekmen B."/>
            <person name="Stergiopoulos I."/>
            <person name="Abd-Elsalam K.A."/>
            <person name="Aerts A.L."/>
            <person name="Bahkali A.H."/>
            <person name="Beenen H.G."/>
            <person name="Chettri P."/>
            <person name="Cox M.P."/>
            <person name="Datema E."/>
            <person name="de Vries R.P."/>
            <person name="Dhillon B."/>
            <person name="Ganley A.R."/>
            <person name="Griffiths S.A."/>
            <person name="Guo Y."/>
            <person name="Hamelin R.C."/>
            <person name="Henrissat B."/>
            <person name="Kabir M.S."/>
            <person name="Jashni M.K."/>
            <person name="Kema G."/>
            <person name="Klaubauf S."/>
            <person name="Lapidus A."/>
            <person name="Levasseur A."/>
            <person name="Lindquist E."/>
            <person name="Mehrabi R."/>
            <person name="Ohm R.A."/>
            <person name="Owen T.J."/>
            <person name="Salamov A."/>
            <person name="Schwelm A."/>
            <person name="Schijlen E."/>
            <person name="Sun H."/>
            <person name="van den Burg H.A."/>
            <person name="van Ham R.C.H.J."/>
            <person name="Zhang S."/>
            <person name="Goodwin S.B."/>
            <person name="Grigoriev I.V."/>
            <person name="Collemare J."/>
            <person name="Bradshaw R.E."/>
        </authorList>
    </citation>
    <scope>NUCLEOTIDE SEQUENCE [LARGE SCALE GENOMIC DNA]</scope>
    <source>
        <strain evidence="7">NZE10 / CBS 128990</strain>
    </source>
</reference>
<dbReference type="PROSITE" id="PS50013">
    <property type="entry name" value="CHROMO_2"/>
    <property type="match status" value="1"/>
</dbReference>
<evidence type="ECO:0000259" key="5">
    <source>
        <dbReference type="PROSITE" id="PS50103"/>
    </source>
</evidence>
<reference evidence="6 7" key="2">
    <citation type="journal article" date="2012" name="PLoS Pathog.">
        <title>Diverse lifestyles and strategies of plant pathogenesis encoded in the genomes of eighteen Dothideomycetes fungi.</title>
        <authorList>
            <person name="Ohm R.A."/>
            <person name="Feau N."/>
            <person name="Henrissat B."/>
            <person name="Schoch C.L."/>
            <person name="Horwitz B.A."/>
            <person name="Barry K.W."/>
            <person name="Condon B.J."/>
            <person name="Copeland A.C."/>
            <person name="Dhillon B."/>
            <person name="Glaser F."/>
            <person name="Hesse C.N."/>
            <person name="Kosti I."/>
            <person name="LaButti K."/>
            <person name="Lindquist E.A."/>
            <person name="Lucas S."/>
            <person name="Salamov A.A."/>
            <person name="Bradshaw R.E."/>
            <person name="Ciuffetti L."/>
            <person name="Hamelin R.C."/>
            <person name="Kema G.H.J."/>
            <person name="Lawrence C."/>
            <person name="Scott J.A."/>
            <person name="Spatafora J.W."/>
            <person name="Turgeon B.G."/>
            <person name="de Wit P.J.G.M."/>
            <person name="Zhong S."/>
            <person name="Goodwin S.B."/>
            <person name="Grigoriev I.V."/>
        </authorList>
    </citation>
    <scope>NUCLEOTIDE SEQUENCE [LARGE SCALE GENOMIC DNA]</scope>
    <source>
        <strain evidence="7">NZE10 / CBS 128990</strain>
    </source>
</reference>
<dbReference type="InterPro" id="IPR000953">
    <property type="entry name" value="Chromo/chromo_shadow_dom"/>
</dbReference>
<dbReference type="STRING" id="675120.N1Q120"/>
<sequence>MFHEDSDNDSIRTDSTAPSEPRDDYPVERILCEQWNAEDECPEYLIKWEGYPLERANYEPASNFVGDAILPEWEDRKVRIEQGLERPFDEDDWYQAVEIAEAEKDARHARRKAKRRKRGITVSPDETDNNDGGNDESSEEDVPLAHRRSSHETPLLSPAKKRVRQPEIQRKGVVQIITKRRRAPSSASSSSKSDSSSQDSRDSMLEELKDFAPTRKSTSSASAPMQTKAREAPLEDNSTSKKTPTVGKSTESPDRTVTPNTQTRTKLPTEGKRKPEMSSKAVVSSAARKSAPSTGATAAINAKATAKDLFSNWTADKKPRQRPRVSGKTPKDSGGPKFTTLSMQRRFQLYSRNEKAPDVGALTMLDTKTGKPLASQRDTASGGSTAPQQAPPSPPAPIPVLANDLRRDNDLDVAPIRQSSANISRVSINDTTCAYWLRGHCRFSAAECKFAHYDTGIHAGQPGSYGKVSATCASPTESLLQKTCWWWRQPQGCTKSDAECQFAHHDTGIYAPRPGAFREGSTAGVQQSGPPPTVYFAPQPPPAIPPPGTVSPKETTCWWWLQPGGCNKPDDKCAFAHWDTGIHAGRPGSFRKAFEAKEQPSKPDMIPPPPPPPPMIQSPIVQLARVPGMVHIAANVTLLLCLRGTDEPLKLSAKLEVQDLPEVERLIGRDATLRATRVVTAGDFENIVSNELGGSRTSFGGVHFSSSQRSEAEAVTEMLNRHDSALVAAVPGRDVYAVIWPRRADRWKFLDDGEVALSDESVLHFRMFPRLTGFKEAESVEASAYRSLEQQHHAVRLGEVMAGLDSEKLLPTEDGNKPADRAVFLMFPQTHAIETQVCAEYFQGAGLKVYHSETLGAWDYFRRTHHNACSIVLHPDVPIWEIPGLYNILSMTAAKFYTLGTNRIVAELEDREPTYECNRMFPHGNVAFITDNVFVHRPEKATDVIKAFLEANRHKPEGGENNRIATRPGVKAWLLNLAMEKTAERGRQDERWMQLYDVICRFCPPEDEDPLDPEGNPSPTSNLISIPREHLPSFDRLWEKDETASTDYMVNWFAGWAVLNASKYRRFIVCSEPRESRIQTTKDKDGKMISQVEADPRGWAKKYQHVGVALPGKVAGMLNSKWKR</sequence>
<dbReference type="SMART" id="SM00298">
    <property type="entry name" value="CHROMO"/>
    <property type="match status" value="1"/>
</dbReference>
<dbReference type="GO" id="GO:0008270">
    <property type="term" value="F:zinc ion binding"/>
    <property type="evidence" value="ECO:0007669"/>
    <property type="project" value="UniProtKB-KW"/>
</dbReference>
<dbReference type="Gene3D" id="2.40.50.40">
    <property type="match status" value="1"/>
</dbReference>
<comment type="subunit">
    <text evidence="1">Component of the NuA4 histone acetyltransferase complex.</text>
</comment>
<feature type="compositionally biased region" description="Low complexity" evidence="3">
    <location>
        <begin position="185"/>
        <end position="198"/>
    </location>
</feature>
<dbReference type="HOGENOM" id="CLU_271575_0_0_1"/>
<feature type="compositionally biased region" description="Polar residues" evidence="3">
    <location>
        <begin position="236"/>
        <end position="266"/>
    </location>
</feature>
<name>N1Q120_DOTSN</name>
<dbReference type="EMBL" id="KB446536">
    <property type="protein sequence ID" value="EME48149.1"/>
    <property type="molecule type" value="Genomic_DNA"/>
</dbReference>
<dbReference type="PROSITE" id="PS50103">
    <property type="entry name" value="ZF_C3H1"/>
    <property type="match status" value="2"/>
</dbReference>
<dbReference type="Pfam" id="PF00385">
    <property type="entry name" value="Chromo"/>
    <property type="match status" value="1"/>
</dbReference>
<feature type="domain" description="Chromo" evidence="4">
    <location>
        <begin position="25"/>
        <end position="85"/>
    </location>
</feature>